<sequence>AYYGYESIVELLLDRDDIDLGLNNRGRSPIHCAIERGFSTVAWRLLEAEMSLDPKTSAGRTPLSWVSENDKTEEVSLLLGMAAIDPNLQDKGGRTPLSRAAENGNVSVVLLLLESGDIDANRRDRDGQTAVSRAAKNGHTNIVQLLSGKDTVTLHSLVREGDLELLKFIIDCGYNVNFLDDQGHTALHNAIVSRQLDIARQLISSGADVSAKNLDGTTPLCLAVQHELRDFVELLLENSASMEDITTAEWRRVYTDSSARPVLLVSEKAGGKRRVEFLEQASHPPRSDPEIEKSLFLFEDFTTWSRCLPSNCTSDRVPDDTMNIICPKEARGSDVGISIAACVPLESIFESGIDGPSYWDFWEGCGVAWIMTAPSHDAGPGWTMKEHFSTLPDGWIPDDGIDFFQQLVVHLTKGWSNLCHQTEGHLSHRRMSQLHAKGQEPDTILHLAEDAQKLANLRECLQGQVLTAREFVVDYSRRYGAGNDRKAFEEIHRFADVGNHIKNLEQTVRDLLQQEFAWVSINEAHRSTSLATSMKRLSWITFIFLPAMFASSLFGMNVDILEDNPDWRWYLLFVGSLLLLTIVGWLFFKYFQFESWVEKHIGRRIQTWATKARAPESASTKTV</sequence>
<dbReference type="PANTHER" id="PTHR24198:SF165">
    <property type="entry name" value="ANKYRIN REPEAT-CONTAINING PROTEIN-RELATED"/>
    <property type="match status" value="1"/>
</dbReference>
<reference evidence="9 10" key="1">
    <citation type="submission" date="2020-01" db="EMBL/GenBank/DDBJ databases">
        <title>Identification and distribution of gene clusters putatively required for synthesis of sphingolipid metabolism inhibitors in phylogenetically diverse species of the filamentous fungus Fusarium.</title>
        <authorList>
            <person name="Kim H.-S."/>
            <person name="Busman M."/>
            <person name="Brown D.W."/>
            <person name="Divon H."/>
            <person name="Uhlig S."/>
            <person name="Proctor R.H."/>
        </authorList>
    </citation>
    <scope>NUCLEOTIDE SEQUENCE [LARGE SCALE GENOMIC DNA]</scope>
    <source>
        <strain evidence="9 10">NRRL 20459</strain>
    </source>
</reference>
<keyword evidence="3" id="KW-0677">Repeat</keyword>
<feature type="repeat" description="ANK" evidence="7">
    <location>
        <begin position="215"/>
        <end position="247"/>
    </location>
</feature>
<keyword evidence="2 8" id="KW-0812">Transmembrane</keyword>
<dbReference type="Gene3D" id="1.25.40.20">
    <property type="entry name" value="Ankyrin repeat-containing domain"/>
    <property type="match status" value="2"/>
</dbReference>
<keyword evidence="5 7" id="KW-0040">ANK repeat</keyword>
<dbReference type="InterPro" id="IPR002523">
    <property type="entry name" value="MgTranspt_CorA/ZnTranspt_ZntB"/>
</dbReference>
<feature type="non-terminal residue" evidence="9">
    <location>
        <position position="1"/>
    </location>
</feature>
<dbReference type="InterPro" id="IPR045863">
    <property type="entry name" value="CorA_TM1_TM2"/>
</dbReference>
<dbReference type="InterPro" id="IPR036770">
    <property type="entry name" value="Ankyrin_rpt-contain_sf"/>
</dbReference>
<dbReference type="PANTHER" id="PTHR24198">
    <property type="entry name" value="ANKYRIN REPEAT AND PROTEIN KINASE DOMAIN-CONTAINING PROTEIN"/>
    <property type="match status" value="1"/>
</dbReference>
<evidence type="ECO:0000256" key="3">
    <source>
        <dbReference type="ARBA" id="ARBA00022737"/>
    </source>
</evidence>
<evidence type="ECO:0000256" key="7">
    <source>
        <dbReference type="PROSITE-ProRule" id="PRU00023"/>
    </source>
</evidence>
<comment type="subcellular location">
    <subcellularLocation>
        <location evidence="1">Membrane</location>
        <topology evidence="1">Multi-pass membrane protein</topology>
    </subcellularLocation>
</comment>
<dbReference type="Gene3D" id="1.20.58.340">
    <property type="entry name" value="Magnesium transport protein CorA, transmembrane region"/>
    <property type="match status" value="1"/>
</dbReference>
<feature type="repeat" description="ANK" evidence="7">
    <location>
        <begin position="92"/>
        <end position="116"/>
    </location>
</feature>
<protein>
    <submittedName>
        <fullName evidence="9">Ankyrin</fullName>
    </submittedName>
</protein>
<dbReference type="InterPro" id="IPR002110">
    <property type="entry name" value="Ankyrin_rpt"/>
</dbReference>
<dbReference type="SUPFAM" id="SSF144083">
    <property type="entry name" value="Magnesium transport protein CorA, transmembrane region"/>
    <property type="match status" value="1"/>
</dbReference>
<dbReference type="PROSITE" id="PS50088">
    <property type="entry name" value="ANK_REPEAT"/>
    <property type="match status" value="4"/>
</dbReference>
<accession>A0A8H4K1N6</accession>
<name>A0A8H4K1N6_9HYPO</name>
<proteinExistence type="predicted"/>
<dbReference type="Proteomes" id="UP000554235">
    <property type="component" value="Unassembled WGS sequence"/>
</dbReference>
<dbReference type="GO" id="GO:0046873">
    <property type="term" value="F:metal ion transmembrane transporter activity"/>
    <property type="evidence" value="ECO:0007669"/>
    <property type="project" value="InterPro"/>
</dbReference>
<dbReference type="OrthoDB" id="5428055at2759"/>
<feature type="repeat" description="ANK" evidence="7">
    <location>
        <begin position="182"/>
        <end position="214"/>
    </location>
</feature>
<evidence type="ECO:0000313" key="10">
    <source>
        <dbReference type="Proteomes" id="UP000554235"/>
    </source>
</evidence>
<dbReference type="EMBL" id="JAADYS010003823">
    <property type="protein sequence ID" value="KAF4441559.1"/>
    <property type="molecule type" value="Genomic_DNA"/>
</dbReference>
<feature type="transmembrane region" description="Helical" evidence="8">
    <location>
        <begin position="567"/>
        <end position="588"/>
    </location>
</feature>
<dbReference type="Pfam" id="PF01544">
    <property type="entry name" value="CorA"/>
    <property type="match status" value="1"/>
</dbReference>
<dbReference type="SUPFAM" id="SSF48403">
    <property type="entry name" value="Ankyrin repeat"/>
    <property type="match status" value="1"/>
</dbReference>
<dbReference type="PROSITE" id="PS50297">
    <property type="entry name" value="ANK_REP_REGION"/>
    <property type="match status" value="3"/>
</dbReference>
<gene>
    <name evidence="9" type="ORF">FALBO_17318</name>
</gene>
<keyword evidence="4 8" id="KW-1133">Transmembrane helix</keyword>
<evidence type="ECO:0000256" key="8">
    <source>
        <dbReference type="SAM" id="Phobius"/>
    </source>
</evidence>
<organism evidence="9 10">
    <name type="scientific">Fusarium albosuccineum</name>
    <dbReference type="NCBI Taxonomy" id="1237068"/>
    <lineage>
        <taxon>Eukaryota</taxon>
        <taxon>Fungi</taxon>
        <taxon>Dikarya</taxon>
        <taxon>Ascomycota</taxon>
        <taxon>Pezizomycotina</taxon>
        <taxon>Sordariomycetes</taxon>
        <taxon>Hypocreomycetidae</taxon>
        <taxon>Hypocreales</taxon>
        <taxon>Nectriaceae</taxon>
        <taxon>Fusarium</taxon>
        <taxon>Fusarium decemcellulare species complex</taxon>
    </lineage>
</organism>
<evidence type="ECO:0000256" key="5">
    <source>
        <dbReference type="ARBA" id="ARBA00023043"/>
    </source>
</evidence>
<dbReference type="Pfam" id="PF12796">
    <property type="entry name" value="Ank_2"/>
    <property type="match status" value="2"/>
</dbReference>
<evidence type="ECO:0000256" key="2">
    <source>
        <dbReference type="ARBA" id="ARBA00022692"/>
    </source>
</evidence>
<evidence type="ECO:0000256" key="4">
    <source>
        <dbReference type="ARBA" id="ARBA00022989"/>
    </source>
</evidence>
<feature type="repeat" description="ANK" evidence="7">
    <location>
        <begin position="149"/>
        <end position="181"/>
    </location>
</feature>
<evidence type="ECO:0000313" key="9">
    <source>
        <dbReference type="EMBL" id="KAF4441559.1"/>
    </source>
</evidence>
<evidence type="ECO:0000256" key="6">
    <source>
        <dbReference type="ARBA" id="ARBA00023136"/>
    </source>
</evidence>
<feature type="transmembrane region" description="Helical" evidence="8">
    <location>
        <begin position="537"/>
        <end position="555"/>
    </location>
</feature>
<dbReference type="SMART" id="SM00248">
    <property type="entry name" value="ANK"/>
    <property type="match status" value="6"/>
</dbReference>
<keyword evidence="10" id="KW-1185">Reference proteome</keyword>
<dbReference type="PRINTS" id="PR01415">
    <property type="entry name" value="ANKYRIN"/>
</dbReference>
<comment type="caution">
    <text evidence="9">The sequence shown here is derived from an EMBL/GenBank/DDBJ whole genome shotgun (WGS) entry which is preliminary data.</text>
</comment>
<keyword evidence="6 8" id="KW-0472">Membrane</keyword>
<dbReference type="GO" id="GO:0016020">
    <property type="term" value="C:membrane"/>
    <property type="evidence" value="ECO:0007669"/>
    <property type="project" value="UniProtKB-SubCell"/>
</dbReference>
<dbReference type="AlphaFoldDB" id="A0A8H4K1N6"/>
<evidence type="ECO:0000256" key="1">
    <source>
        <dbReference type="ARBA" id="ARBA00004141"/>
    </source>
</evidence>